<dbReference type="Proteomes" id="UP000252585">
    <property type="component" value="Unassembled WGS sequence"/>
</dbReference>
<dbReference type="RefSeq" id="WP_114354527.1">
    <property type="nucleotide sequence ID" value="NZ_QPJJ01000024.1"/>
</dbReference>
<sequence length="107" mass="12366">MVKQLYTKQAIENLIETNKTCMILKHSLTCPISANAYDVYQEFADQTEIPLYIVHIQEARELSEQISEVFDIKHESPQVLYVNNGEVAWHASHFDISRENLMQAVRG</sequence>
<accession>A0A368X4P0</accession>
<dbReference type="InterPro" id="IPR022551">
    <property type="entry name" value="BrxC"/>
</dbReference>
<protein>
    <submittedName>
        <fullName evidence="1">Bacillithiol system protein YtxJ</fullName>
    </submittedName>
</protein>
<evidence type="ECO:0000313" key="1">
    <source>
        <dbReference type="EMBL" id="RCW62659.1"/>
    </source>
</evidence>
<dbReference type="InterPro" id="IPR036249">
    <property type="entry name" value="Thioredoxin-like_sf"/>
</dbReference>
<dbReference type="SUPFAM" id="SSF52833">
    <property type="entry name" value="Thioredoxin-like"/>
    <property type="match status" value="1"/>
</dbReference>
<dbReference type="Gene3D" id="3.40.30.10">
    <property type="entry name" value="Glutaredoxin"/>
    <property type="match status" value="1"/>
</dbReference>
<dbReference type="NCBIfam" id="TIGR04019">
    <property type="entry name" value="B_thiol_YtxJ"/>
    <property type="match status" value="1"/>
</dbReference>
<evidence type="ECO:0000313" key="2">
    <source>
        <dbReference type="Proteomes" id="UP000252585"/>
    </source>
</evidence>
<dbReference type="Pfam" id="PF11009">
    <property type="entry name" value="BrxC"/>
    <property type="match status" value="1"/>
</dbReference>
<keyword evidence="2" id="KW-1185">Reference proteome</keyword>
<organism evidence="1 2">
    <name type="scientific">Saliterribacillus persicus</name>
    <dbReference type="NCBI Taxonomy" id="930114"/>
    <lineage>
        <taxon>Bacteria</taxon>
        <taxon>Bacillati</taxon>
        <taxon>Bacillota</taxon>
        <taxon>Bacilli</taxon>
        <taxon>Bacillales</taxon>
        <taxon>Bacillaceae</taxon>
        <taxon>Saliterribacillus</taxon>
    </lineage>
</organism>
<proteinExistence type="predicted"/>
<dbReference type="AlphaFoldDB" id="A0A368X4P0"/>
<name>A0A368X4P0_9BACI</name>
<comment type="caution">
    <text evidence="1">The sequence shown here is derived from an EMBL/GenBank/DDBJ whole genome shotgun (WGS) entry which is preliminary data.</text>
</comment>
<gene>
    <name evidence="1" type="ORF">DFR57_12414</name>
</gene>
<dbReference type="OrthoDB" id="677051at2"/>
<dbReference type="EMBL" id="QPJJ01000024">
    <property type="protein sequence ID" value="RCW62659.1"/>
    <property type="molecule type" value="Genomic_DNA"/>
</dbReference>
<reference evidence="1 2" key="1">
    <citation type="submission" date="2018-07" db="EMBL/GenBank/DDBJ databases">
        <title>Genomic Encyclopedia of Type Strains, Phase IV (KMG-IV): sequencing the most valuable type-strain genomes for metagenomic binning, comparative biology and taxonomic classification.</title>
        <authorList>
            <person name="Goeker M."/>
        </authorList>
    </citation>
    <scope>NUCLEOTIDE SEQUENCE [LARGE SCALE GENOMIC DNA]</scope>
    <source>
        <strain evidence="1 2">DSM 27696</strain>
    </source>
</reference>